<evidence type="ECO:0008006" key="4">
    <source>
        <dbReference type="Google" id="ProtNLM"/>
    </source>
</evidence>
<dbReference type="eggNOG" id="COG0604">
    <property type="taxonomic scope" value="Bacteria"/>
</dbReference>
<comment type="caution">
    <text evidence="2">The sequence shown here is derived from an EMBL/GenBank/DDBJ whole genome shotgun (WGS) entry which is preliminary data.</text>
</comment>
<dbReference type="Proteomes" id="UP000006327">
    <property type="component" value="Unassembled WGS sequence"/>
</dbReference>
<evidence type="ECO:0000313" key="2">
    <source>
        <dbReference type="EMBL" id="GAC17662.1"/>
    </source>
</evidence>
<dbReference type="InterPro" id="IPR032710">
    <property type="entry name" value="NTF2-like_dom_sf"/>
</dbReference>
<dbReference type="STRING" id="493475.GARC_0681"/>
<dbReference type="Pfam" id="PF12893">
    <property type="entry name" value="Lumazine_bd_2"/>
    <property type="match status" value="2"/>
</dbReference>
<dbReference type="InterPro" id="IPR039437">
    <property type="entry name" value="FrzH/put_lumazine-bd"/>
</dbReference>
<keyword evidence="3" id="KW-1185">Reference proteome</keyword>
<gene>
    <name evidence="2" type="ORF">GARC_0681</name>
</gene>
<protein>
    <recommendedName>
        <fullName evidence="4">Lumazine-binding</fullName>
    </recommendedName>
</protein>
<reference evidence="2 3" key="1">
    <citation type="journal article" date="2017" name="Antonie Van Leeuwenhoek">
        <title>Rhizobium rhizosphaerae sp. nov., a novel species isolated from rice rhizosphere.</title>
        <authorList>
            <person name="Zhao J.J."/>
            <person name="Zhang J."/>
            <person name="Zhang R.J."/>
            <person name="Zhang C.W."/>
            <person name="Yin H.Q."/>
            <person name="Zhang X.X."/>
        </authorList>
    </citation>
    <scope>NUCLEOTIDE SEQUENCE [LARGE SCALE GENOMIC DNA]</scope>
    <source>
        <strain evidence="2 3">BSs20135</strain>
    </source>
</reference>
<feature type="chain" id="PRO_5003901153" description="Lumazine-binding" evidence="1">
    <location>
        <begin position="20"/>
        <end position="275"/>
    </location>
</feature>
<dbReference type="SUPFAM" id="SSF54427">
    <property type="entry name" value="NTF2-like"/>
    <property type="match status" value="2"/>
</dbReference>
<dbReference type="RefSeq" id="WP_007616672.1">
    <property type="nucleotide sequence ID" value="NZ_BAEO01000009.1"/>
</dbReference>
<accession>K6YHK7</accession>
<proteinExistence type="predicted"/>
<dbReference type="Gene3D" id="3.10.450.50">
    <property type="match status" value="2"/>
</dbReference>
<name>K6YHK7_9ALTE</name>
<dbReference type="EMBL" id="BAEO01000009">
    <property type="protein sequence ID" value="GAC17662.1"/>
    <property type="molecule type" value="Genomic_DNA"/>
</dbReference>
<dbReference type="AlphaFoldDB" id="K6YHK7"/>
<evidence type="ECO:0000256" key="1">
    <source>
        <dbReference type="SAM" id="SignalP"/>
    </source>
</evidence>
<evidence type="ECO:0000313" key="3">
    <source>
        <dbReference type="Proteomes" id="UP000006327"/>
    </source>
</evidence>
<keyword evidence="1" id="KW-0732">Signal</keyword>
<sequence length="275" mass="30902">MTNKLFISILLLLTFGLNAQQSTPVNDIESITVPLENYLGGHLKGDKSMLGKALHSEGKLSYLRDGKYAKLEFPDYLSGMKLRNLDDGVRRIPYIKSIEVTGNVAIAKLVLDYSSILFTDYMTLLNINGEWKITNKIAYSVRDPQNNKVERANIIEVMAPLKRYMLAYNNGDTEHLSAVFHNKANIMSISKGQYKTLTLKRYIESFKHLKSKGEGMISHQIQSIDTTGNAAIAKVILNFPNSIITQYLSLLKIDGEWKIVNNAFDIIPSTALKII</sequence>
<dbReference type="OrthoDB" id="5676998at2"/>
<organism evidence="2 3">
    <name type="scientific">Paraglaciecola arctica BSs20135</name>
    <dbReference type="NCBI Taxonomy" id="493475"/>
    <lineage>
        <taxon>Bacteria</taxon>
        <taxon>Pseudomonadati</taxon>
        <taxon>Pseudomonadota</taxon>
        <taxon>Gammaproteobacteria</taxon>
        <taxon>Alteromonadales</taxon>
        <taxon>Alteromonadaceae</taxon>
        <taxon>Paraglaciecola</taxon>
    </lineage>
</organism>
<feature type="signal peptide" evidence="1">
    <location>
        <begin position="1"/>
        <end position="19"/>
    </location>
</feature>